<dbReference type="Proteomes" id="UP000235145">
    <property type="component" value="Unassembled WGS sequence"/>
</dbReference>
<evidence type="ECO:0008006" key="3">
    <source>
        <dbReference type="Google" id="ProtNLM"/>
    </source>
</evidence>
<protein>
    <recommendedName>
        <fullName evidence="3">Reverse transcriptase zinc-binding domain-containing protein</fullName>
    </recommendedName>
</protein>
<reference evidence="1 2" key="1">
    <citation type="journal article" date="2017" name="Nat. Commun.">
        <title>Genome assembly with in vitro proximity ligation data and whole-genome triplication in lettuce.</title>
        <authorList>
            <person name="Reyes-Chin-Wo S."/>
            <person name="Wang Z."/>
            <person name="Yang X."/>
            <person name="Kozik A."/>
            <person name="Arikit S."/>
            <person name="Song C."/>
            <person name="Xia L."/>
            <person name="Froenicke L."/>
            <person name="Lavelle D.O."/>
            <person name="Truco M.J."/>
            <person name="Xia R."/>
            <person name="Zhu S."/>
            <person name="Xu C."/>
            <person name="Xu H."/>
            <person name="Xu X."/>
            <person name="Cox K."/>
            <person name="Korf I."/>
            <person name="Meyers B.C."/>
            <person name="Michelmore R.W."/>
        </authorList>
    </citation>
    <scope>NUCLEOTIDE SEQUENCE [LARGE SCALE GENOMIC DNA]</scope>
    <source>
        <strain evidence="2">cv. Salinas</strain>
        <tissue evidence="1">Seedlings</tissue>
    </source>
</reference>
<evidence type="ECO:0000313" key="2">
    <source>
        <dbReference type="Proteomes" id="UP000235145"/>
    </source>
</evidence>
<dbReference type="EMBL" id="NBSK02000004">
    <property type="protein sequence ID" value="KAJ0210652.1"/>
    <property type="molecule type" value="Genomic_DNA"/>
</dbReference>
<organism evidence="1 2">
    <name type="scientific">Lactuca sativa</name>
    <name type="common">Garden lettuce</name>
    <dbReference type="NCBI Taxonomy" id="4236"/>
    <lineage>
        <taxon>Eukaryota</taxon>
        <taxon>Viridiplantae</taxon>
        <taxon>Streptophyta</taxon>
        <taxon>Embryophyta</taxon>
        <taxon>Tracheophyta</taxon>
        <taxon>Spermatophyta</taxon>
        <taxon>Magnoliopsida</taxon>
        <taxon>eudicotyledons</taxon>
        <taxon>Gunneridae</taxon>
        <taxon>Pentapetalae</taxon>
        <taxon>asterids</taxon>
        <taxon>campanulids</taxon>
        <taxon>Asterales</taxon>
        <taxon>Asteraceae</taxon>
        <taxon>Cichorioideae</taxon>
        <taxon>Cichorieae</taxon>
        <taxon>Lactucinae</taxon>
        <taxon>Lactuca</taxon>
    </lineage>
</organism>
<dbReference type="AlphaFoldDB" id="A0A9R1VNF2"/>
<name>A0A9R1VNF2_LACSA</name>
<gene>
    <name evidence="1" type="ORF">LSAT_V11C400182900</name>
</gene>
<proteinExistence type="predicted"/>
<keyword evidence="2" id="KW-1185">Reference proteome</keyword>
<evidence type="ECO:0000313" key="1">
    <source>
        <dbReference type="EMBL" id="KAJ0210652.1"/>
    </source>
</evidence>
<comment type="caution">
    <text evidence="1">The sequence shown here is derived from an EMBL/GenBank/DDBJ whole genome shotgun (WGS) entry which is preliminary data.</text>
</comment>
<sequence>MFGSLSIYFMLLFKVPNIVCNILEMLWAQFFWEGYKMERKICWIKWETMMMFLDRAGIGWQFLADNGAIWVKMIKSMHGSFGGRAEYQRYLAPCFYAEKIGDGVLNQFWKDIWVGYAKLMDHFPRLYTLEVNKDCVIADKCRDGNWEWYWIR</sequence>
<accession>A0A9R1VNF2</accession>